<organism evidence="8 9">
    <name type="scientific">Balneatrix alpica</name>
    <dbReference type="NCBI Taxonomy" id="75684"/>
    <lineage>
        <taxon>Bacteria</taxon>
        <taxon>Pseudomonadati</taxon>
        <taxon>Pseudomonadota</taxon>
        <taxon>Gammaproteobacteria</taxon>
        <taxon>Oceanospirillales</taxon>
        <taxon>Balneatrichaceae</taxon>
        <taxon>Balneatrix</taxon>
    </lineage>
</organism>
<feature type="transmembrane region" description="Helical" evidence="7">
    <location>
        <begin position="262"/>
        <end position="281"/>
    </location>
</feature>
<feature type="transmembrane region" description="Helical" evidence="7">
    <location>
        <begin position="131"/>
        <end position="150"/>
    </location>
</feature>
<name>A0ABV5ZD99_9GAMM</name>
<feature type="transmembrane region" description="Helical" evidence="7">
    <location>
        <begin position="293"/>
        <end position="318"/>
    </location>
</feature>
<evidence type="ECO:0000256" key="1">
    <source>
        <dbReference type="ARBA" id="ARBA00004429"/>
    </source>
</evidence>
<keyword evidence="7" id="KW-0915">Sodium</keyword>
<evidence type="ECO:0000256" key="3">
    <source>
        <dbReference type="ARBA" id="ARBA00022692"/>
    </source>
</evidence>
<keyword evidence="2 7" id="KW-1003">Cell membrane</keyword>
<dbReference type="NCBIfam" id="NF007112">
    <property type="entry name" value="PRK09561.1"/>
    <property type="match status" value="1"/>
</dbReference>
<protein>
    <recommendedName>
        <fullName evidence="7">Na(+)/H(+) antiporter NhaA</fullName>
    </recommendedName>
    <alternativeName>
        <fullName evidence="7">Sodium/proton antiporter NhaA</fullName>
    </alternativeName>
</protein>
<dbReference type="RefSeq" id="WP_051527483.1">
    <property type="nucleotide sequence ID" value="NZ_JBHLZN010000002.1"/>
</dbReference>
<feature type="transmembrane region" description="Helical" evidence="7">
    <location>
        <begin position="330"/>
        <end position="356"/>
    </location>
</feature>
<evidence type="ECO:0000313" key="8">
    <source>
        <dbReference type="EMBL" id="MFB9886504.1"/>
    </source>
</evidence>
<comment type="subcellular location">
    <subcellularLocation>
        <location evidence="1">Cell inner membrane</location>
        <topology evidence="1">Multi-pass membrane protein</topology>
    </subcellularLocation>
    <subcellularLocation>
        <location evidence="7">Cell membrane</location>
        <topology evidence="7">Multi-pass membrane protein</topology>
    </subcellularLocation>
</comment>
<accession>A0ABV5ZD99</accession>
<dbReference type="NCBIfam" id="TIGR00773">
    <property type="entry name" value="NhaA"/>
    <property type="match status" value="1"/>
</dbReference>
<sequence>MALGVSRKLLKEFLHLESAGGILLVIAAILAMVLVNSPFDFIYNALLEIPVEIRIGAIEVAKPLLLWINDGLMAIFFLLIGLEVKREVLEGQLSELSQVVLPGVAALGGVVVPALVYMMLNQGDATAMRGWAIPTATDIAFALGILALLGSRVPSSLKLFLLTLAILDDLAAIIIIAVFYSHELSVLSMGLASAALLIMVILNRLHVSNITIYILLGVCAWVFVLKSGVHATLAGVAVAFTIPLKVEKPAYYSPLKHLEHKLHPWVAFMIVPVFAFANAGVPISGGLDLMFTGIPMGIALGLLVGKPLGVFGASWLLIKSGFAKLPSGANWSQLFGVSVLCGIGFTMSLFIGSLSFDQNAADYAMQDRIGILIGSFFAAVIGVVWLYLAGKPNPDDSGAGKGH</sequence>
<feature type="transmembrane region" description="Helical" evidence="7">
    <location>
        <begin position="212"/>
        <end position="242"/>
    </location>
</feature>
<proteinExistence type="inferred from homology"/>
<keyword evidence="7" id="KW-0406">Ion transport</keyword>
<dbReference type="PANTHER" id="PTHR30341">
    <property type="entry name" value="SODIUM ION/PROTON ANTIPORTER NHAA-RELATED"/>
    <property type="match status" value="1"/>
</dbReference>
<keyword evidence="9" id="KW-1185">Reference proteome</keyword>
<keyword evidence="3 7" id="KW-0812">Transmembrane</keyword>
<evidence type="ECO:0000256" key="5">
    <source>
        <dbReference type="ARBA" id="ARBA00023136"/>
    </source>
</evidence>
<dbReference type="NCBIfam" id="NF007111">
    <property type="entry name" value="PRK09560.1"/>
    <property type="match status" value="1"/>
</dbReference>
<dbReference type="InterPro" id="IPR023171">
    <property type="entry name" value="Na/H_antiporter_dom_sf"/>
</dbReference>
<evidence type="ECO:0000256" key="2">
    <source>
        <dbReference type="ARBA" id="ARBA00022475"/>
    </source>
</evidence>
<comment type="similarity">
    <text evidence="7">Belongs to the NhaA Na(+)/H(+) (TC 2.A.33) antiporter family.</text>
</comment>
<keyword evidence="5 7" id="KW-0472">Membrane</keyword>
<evidence type="ECO:0000313" key="9">
    <source>
        <dbReference type="Proteomes" id="UP001589628"/>
    </source>
</evidence>
<feature type="transmembrane region" description="Helical" evidence="7">
    <location>
        <begin position="96"/>
        <end position="119"/>
    </location>
</feature>
<dbReference type="Pfam" id="PF06965">
    <property type="entry name" value="Na_H_antiport_1"/>
    <property type="match status" value="1"/>
</dbReference>
<keyword evidence="7" id="KW-0050">Antiport</keyword>
<feature type="transmembrane region" description="Helical" evidence="7">
    <location>
        <begin position="21"/>
        <end position="44"/>
    </location>
</feature>
<dbReference type="Gene3D" id="1.20.1530.10">
    <property type="entry name" value="Na+/H+ antiporter like domain"/>
    <property type="match status" value="1"/>
</dbReference>
<feature type="transmembrane region" description="Helical" evidence="7">
    <location>
        <begin position="186"/>
        <end position="205"/>
    </location>
</feature>
<dbReference type="EMBL" id="JBHLZN010000002">
    <property type="protein sequence ID" value="MFB9886504.1"/>
    <property type="molecule type" value="Genomic_DNA"/>
</dbReference>
<dbReference type="Proteomes" id="UP001589628">
    <property type="component" value="Unassembled WGS sequence"/>
</dbReference>
<keyword evidence="6 7" id="KW-0739">Sodium transport</keyword>
<comment type="catalytic activity">
    <reaction evidence="7">
        <text>Na(+)(in) + 2 H(+)(out) = Na(+)(out) + 2 H(+)(in)</text>
        <dbReference type="Rhea" id="RHEA:29251"/>
        <dbReference type="ChEBI" id="CHEBI:15378"/>
        <dbReference type="ChEBI" id="CHEBI:29101"/>
    </reaction>
</comment>
<dbReference type="InterPro" id="IPR004670">
    <property type="entry name" value="NhaA"/>
</dbReference>
<gene>
    <name evidence="7 8" type="primary">nhaA</name>
    <name evidence="8" type="ORF">ACFFLH_08790</name>
</gene>
<dbReference type="PANTHER" id="PTHR30341:SF0">
    <property type="entry name" value="NA(+)_H(+) ANTIPORTER NHAA"/>
    <property type="match status" value="1"/>
</dbReference>
<comment type="caution">
    <text evidence="8">The sequence shown here is derived from an EMBL/GenBank/DDBJ whole genome shotgun (WGS) entry which is preliminary data.</text>
</comment>
<evidence type="ECO:0000256" key="4">
    <source>
        <dbReference type="ARBA" id="ARBA00022989"/>
    </source>
</evidence>
<evidence type="ECO:0000256" key="7">
    <source>
        <dbReference type="HAMAP-Rule" id="MF_01844"/>
    </source>
</evidence>
<reference evidence="8 9" key="1">
    <citation type="submission" date="2024-09" db="EMBL/GenBank/DDBJ databases">
        <authorList>
            <person name="Sun Q."/>
            <person name="Mori K."/>
        </authorList>
    </citation>
    <scope>NUCLEOTIDE SEQUENCE [LARGE SCALE GENOMIC DNA]</scope>
    <source>
        <strain evidence="8 9">ATCC 51285</strain>
    </source>
</reference>
<evidence type="ECO:0000256" key="6">
    <source>
        <dbReference type="ARBA" id="ARBA00023201"/>
    </source>
</evidence>
<dbReference type="HAMAP" id="MF_01844">
    <property type="entry name" value="NhaA"/>
    <property type="match status" value="1"/>
</dbReference>
<feature type="transmembrane region" description="Helical" evidence="7">
    <location>
        <begin position="368"/>
        <end position="388"/>
    </location>
</feature>
<feature type="transmembrane region" description="Helical" evidence="7">
    <location>
        <begin position="159"/>
        <end position="180"/>
    </location>
</feature>
<keyword evidence="4 7" id="KW-1133">Transmembrane helix</keyword>
<feature type="transmembrane region" description="Helical" evidence="7">
    <location>
        <begin position="64"/>
        <end position="84"/>
    </location>
</feature>
<comment type="function">
    <text evidence="7">Na(+)/H(+) antiporter that extrudes sodium in exchange for external protons.</text>
</comment>
<keyword evidence="7" id="KW-0813">Transport</keyword>